<dbReference type="InterPro" id="IPR017871">
    <property type="entry name" value="ABC_transporter-like_CS"/>
</dbReference>
<protein>
    <submittedName>
        <fullName evidence="5">ATP-binding cassette domain-containing protein</fullName>
    </submittedName>
</protein>
<dbReference type="InterPro" id="IPR003593">
    <property type="entry name" value="AAA+_ATPase"/>
</dbReference>
<dbReference type="PROSITE" id="PS00211">
    <property type="entry name" value="ABC_TRANSPORTER_1"/>
    <property type="match status" value="1"/>
</dbReference>
<keyword evidence="6" id="KW-1185">Reference proteome</keyword>
<dbReference type="PROSITE" id="PS50893">
    <property type="entry name" value="ABC_TRANSPORTER_2"/>
    <property type="match status" value="1"/>
</dbReference>
<dbReference type="Gene3D" id="3.40.50.300">
    <property type="entry name" value="P-loop containing nucleotide triphosphate hydrolases"/>
    <property type="match status" value="1"/>
</dbReference>
<dbReference type="EMBL" id="JAPHEH010000001">
    <property type="protein sequence ID" value="MDG4475899.1"/>
    <property type="molecule type" value="Genomic_DNA"/>
</dbReference>
<reference evidence="5" key="2">
    <citation type="submission" date="2022-10" db="EMBL/GenBank/DDBJ databases">
        <authorList>
            <person name="Aronson H.S."/>
        </authorList>
    </citation>
    <scope>NUCLEOTIDE SEQUENCE</scope>
    <source>
        <strain evidence="5">RS19-109</strain>
    </source>
</reference>
<dbReference type="PANTHER" id="PTHR42781">
    <property type="entry name" value="SPERMIDINE/PUTRESCINE IMPORT ATP-BINDING PROTEIN POTA"/>
    <property type="match status" value="1"/>
</dbReference>
<dbReference type="GO" id="GO:0005524">
    <property type="term" value="F:ATP binding"/>
    <property type="evidence" value="ECO:0007669"/>
    <property type="project" value="UniProtKB-KW"/>
</dbReference>
<evidence type="ECO:0000256" key="2">
    <source>
        <dbReference type="ARBA" id="ARBA00022741"/>
    </source>
</evidence>
<name>A0A9X4RLN3_9BACT</name>
<evidence type="ECO:0000259" key="4">
    <source>
        <dbReference type="PROSITE" id="PS50893"/>
    </source>
</evidence>
<comment type="caution">
    <text evidence="5">The sequence shown here is derived from an EMBL/GenBank/DDBJ whole genome shotgun (WGS) entry which is preliminary data.</text>
</comment>
<dbReference type="Pfam" id="PF00005">
    <property type="entry name" value="ABC_tran"/>
    <property type="match status" value="1"/>
</dbReference>
<gene>
    <name evidence="5" type="ORF">OLX77_06965</name>
</gene>
<dbReference type="InterPro" id="IPR027417">
    <property type="entry name" value="P-loop_NTPase"/>
</dbReference>
<feature type="domain" description="ABC transporter" evidence="4">
    <location>
        <begin position="1"/>
        <end position="241"/>
    </location>
</feature>
<sequence length="263" mass="28915">MRLEVDIKKTLHSGARRFGLEAAFSSQDDLTVIFGASGSGKSLTVQAIAGLVTPEQGRIAVDGEALFDASQGINLPARARGVGYLFQDYALFPHLTVRENIGYPLKKGYRFTLLPEARNKVTEIMESFEITHLAGSYPAELSGGQKQRVALARAMIKKPSILLLDEPFSALDSMLRHRMRMELLEIRQRFAVPLVVITHDPADVEVFGDTLVVFANGRVEEVSSRKTQGVSAEEDGWRSKVCWRAQWKKENLGAEGLVAVSGG</sequence>
<keyword evidence="3 5" id="KW-0067">ATP-binding</keyword>
<dbReference type="PANTHER" id="PTHR42781:SF4">
    <property type="entry name" value="SPERMIDINE_PUTRESCINE IMPORT ATP-BINDING PROTEIN POTA"/>
    <property type="match status" value="1"/>
</dbReference>
<evidence type="ECO:0000313" key="5">
    <source>
        <dbReference type="EMBL" id="MDG4475899.1"/>
    </source>
</evidence>
<organism evidence="5 6">
    <name type="scientific">Thiovibrio frasassiensis</name>
    <dbReference type="NCBI Taxonomy" id="2984131"/>
    <lineage>
        <taxon>Bacteria</taxon>
        <taxon>Pseudomonadati</taxon>
        <taxon>Thermodesulfobacteriota</taxon>
        <taxon>Desulfobulbia</taxon>
        <taxon>Desulfobulbales</taxon>
        <taxon>Thiovibrionaceae</taxon>
        <taxon>Thiovibrio</taxon>
    </lineage>
</organism>
<reference evidence="5" key="1">
    <citation type="journal article" date="2022" name="bioRxiv">
        <title>Thiovibrio frasassiensisgen. nov., sp. nov., an autotrophic, elemental sulfur disproportionating bacterium isolated from sulfidic karst sediment, and proposal of Thiovibrionaceae fam. nov.</title>
        <authorList>
            <person name="Aronson H."/>
            <person name="Thomas C."/>
            <person name="Bhattacharyya M."/>
            <person name="Eckstein S."/>
            <person name="Jensen S."/>
            <person name="Barco R."/>
            <person name="Macalady J."/>
            <person name="Amend J."/>
        </authorList>
    </citation>
    <scope>NUCLEOTIDE SEQUENCE</scope>
    <source>
        <strain evidence="5">RS19-109</strain>
    </source>
</reference>
<dbReference type="Proteomes" id="UP001154240">
    <property type="component" value="Unassembled WGS sequence"/>
</dbReference>
<dbReference type="RefSeq" id="WP_307632873.1">
    <property type="nucleotide sequence ID" value="NZ_JAPHEH010000001.1"/>
</dbReference>
<dbReference type="GO" id="GO:0016887">
    <property type="term" value="F:ATP hydrolysis activity"/>
    <property type="evidence" value="ECO:0007669"/>
    <property type="project" value="InterPro"/>
</dbReference>
<dbReference type="InterPro" id="IPR003439">
    <property type="entry name" value="ABC_transporter-like_ATP-bd"/>
</dbReference>
<proteinExistence type="predicted"/>
<evidence type="ECO:0000256" key="3">
    <source>
        <dbReference type="ARBA" id="ARBA00022840"/>
    </source>
</evidence>
<accession>A0A9X4RLN3</accession>
<evidence type="ECO:0000313" key="6">
    <source>
        <dbReference type="Proteomes" id="UP001154240"/>
    </source>
</evidence>
<keyword evidence="1" id="KW-0813">Transport</keyword>
<dbReference type="InterPro" id="IPR050093">
    <property type="entry name" value="ABC_SmlMolc_Importer"/>
</dbReference>
<dbReference type="SUPFAM" id="SSF52540">
    <property type="entry name" value="P-loop containing nucleoside triphosphate hydrolases"/>
    <property type="match status" value="1"/>
</dbReference>
<dbReference type="AlphaFoldDB" id="A0A9X4RLN3"/>
<evidence type="ECO:0000256" key="1">
    <source>
        <dbReference type="ARBA" id="ARBA00022448"/>
    </source>
</evidence>
<keyword evidence="2" id="KW-0547">Nucleotide-binding</keyword>
<dbReference type="SMART" id="SM00382">
    <property type="entry name" value="AAA"/>
    <property type="match status" value="1"/>
</dbReference>